<dbReference type="PRINTS" id="PR00420">
    <property type="entry name" value="RNGMNOXGNASE"/>
</dbReference>
<dbReference type="Pfam" id="PF01494">
    <property type="entry name" value="FAD_binding_3"/>
    <property type="match status" value="1"/>
</dbReference>
<keyword evidence="1" id="KW-0560">Oxidoreductase</keyword>
<proteinExistence type="predicted"/>
<reference evidence="3 4" key="1">
    <citation type="submission" date="2023-07" db="EMBL/GenBank/DDBJ databases">
        <title>Genomic Encyclopedia of Type Strains, Phase IV (KMG-IV): sequencing the most valuable type-strain genomes for metagenomic binning, comparative biology and taxonomic classification.</title>
        <authorList>
            <person name="Goeker M."/>
        </authorList>
    </citation>
    <scope>NUCLEOTIDE SEQUENCE [LARGE SCALE GENOMIC DNA]</scope>
    <source>
        <strain evidence="3 4">DSM 22170</strain>
    </source>
</reference>
<evidence type="ECO:0000313" key="3">
    <source>
        <dbReference type="EMBL" id="MDR6244795.1"/>
    </source>
</evidence>
<accession>A0ABU1IZW0</accession>
<dbReference type="InterPro" id="IPR036188">
    <property type="entry name" value="FAD/NAD-bd_sf"/>
</dbReference>
<evidence type="ECO:0000256" key="1">
    <source>
        <dbReference type="ARBA" id="ARBA00023002"/>
    </source>
</evidence>
<evidence type="ECO:0000259" key="2">
    <source>
        <dbReference type="Pfam" id="PF01494"/>
    </source>
</evidence>
<dbReference type="InterPro" id="IPR050631">
    <property type="entry name" value="PheA/TfdB_FAD_monoxygenase"/>
</dbReference>
<name>A0ABU1IZW0_9BACL</name>
<evidence type="ECO:0000313" key="4">
    <source>
        <dbReference type="Proteomes" id="UP001185028"/>
    </source>
</evidence>
<comment type="caution">
    <text evidence="3">The sequence shown here is derived from an EMBL/GenBank/DDBJ whole genome shotgun (WGS) entry which is preliminary data.</text>
</comment>
<keyword evidence="4" id="KW-1185">Reference proteome</keyword>
<feature type="domain" description="FAD-binding" evidence="2">
    <location>
        <begin position="5"/>
        <end position="330"/>
    </location>
</feature>
<dbReference type="SUPFAM" id="SSF51905">
    <property type="entry name" value="FAD/NAD(P)-binding domain"/>
    <property type="match status" value="1"/>
</dbReference>
<sequence length="366" mass="40179">MSLNAEVVIVGAGPGGALLGYLLAASGVEVILLERHAGIDKEFRGEHLNAQGEQILRQHGLYGHVQQAGLLLMERVEYFQQGQIVKTILPAPGEQHTGIHVPQKNLLQALIGQSLPYPNYRLMMDSSVTELLHDPISGAVNGVKVRHRGEELTINSKLVIGADGRYSTVRKLAGIGTQILKHGFDLLWARIPAPKGWPATVRMALAKQAQLALFSQQGGYIQIGWNIPQDSFPSLRKTPVEPFTEALIESFPELEEKVRRHLRAWNDFVLLKVQSCVCDTWVQPGLVIMGDAAHTFSPTGAIGVNSAMKDAHVLAPLIIDALHADDTGLARLKQFEQLRQQETRAELASQFAREAGFSGQFPAYQF</sequence>
<organism evidence="3 4">
    <name type="scientific">Paenibacillus hunanensis</name>
    <dbReference type="NCBI Taxonomy" id="539262"/>
    <lineage>
        <taxon>Bacteria</taxon>
        <taxon>Bacillati</taxon>
        <taxon>Bacillota</taxon>
        <taxon>Bacilli</taxon>
        <taxon>Bacillales</taxon>
        <taxon>Paenibacillaceae</taxon>
        <taxon>Paenibacillus</taxon>
    </lineage>
</organism>
<dbReference type="PANTHER" id="PTHR43476">
    <property type="entry name" value="3-(3-HYDROXY-PHENYL)PROPIONATE/3-HYDROXYCINNAMIC ACID HYDROXYLASE"/>
    <property type="match status" value="1"/>
</dbReference>
<dbReference type="Proteomes" id="UP001185028">
    <property type="component" value="Unassembled WGS sequence"/>
</dbReference>
<gene>
    <name evidence="3" type="ORF">JOC58_002692</name>
</gene>
<dbReference type="Gene3D" id="3.50.50.60">
    <property type="entry name" value="FAD/NAD(P)-binding domain"/>
    <property type="match status" value="2"/>
</dbReference>
<dbReference type="RefSeq" id="WP_188774426.1">
    <property type="nucleotide sequence ID" value="NZ_BMMB01000002.1"/>
</dbReference>
<dbReference type="InterPro" id="IPR002938">
    <property type="entry name" value="FAD-bd"/>
</dbReference>
<dbReference type="PANTHER" id="PTHR43476:SF5">
    <property type="entry name" value="FAD-DEPENDENT MONOOXYGENASE"/>
    <property type="match status" value="1"/>
</dbReference>
<protein>
    <submittedName>
        <fullName evidence="3">2-polyprenyl-6-methoxyphenol hydroxylase-like FAD-dependent oxidoreductase</fullName>
    </submittedName>
</protein>
<dbReference type="EMBL" id="JAVDQH010000010">
    <property type="protein sequence ID" value="MDR6244795.1"/>
    <property type="molecule type" value="Genomic_DNA"/>
</dbReference>